<evidence type="ECO:0000313" key="3">
    <source>
        <dbReference type="Proteomes" id="UP000294813"/>
    </source>
</evidence>
<evidence type="ECO:0000313" key="2">
    <source>
        <dbReference type="EMBL" id="TCP65216.1"/>
    </source>
</evidence>
<reference evidence="2 3" key="1">
    <citation type="submission" date="2019-03" db="EMBL/GenBank/DDBJ databases">
        <title>Genomic Encyclopedia of Type Strains, Phase IV (KMG-IV): sequencing the most valuable type-strain genomes for metagenomic binning, comparative biology and taxonomic classification.</title>
        <authorList>
            <person name="Goeker M."/>
        </authorList>
    </citation>
    <scope>NUCLEOTIDE SEQUENCE [LARGE SCALE GENOMIC DNA]</scope>
    <source>
        <strain evidence="2 3">DSM 11170</strain>
    </source>
</reference>
<proteinExistence type="predicted"/>
<feature type="transmembrane region" description="Helical" evidence="1">
    <location>
        <begin position="192"/>
        <end position="211"/>
    </location>
</feature>
<keyword evidence="1" id="KW-0472">Membrane</keyword>
<accession>A0A4V2SX82</accession>
<keyword evidence="1" id="KW-0812">Transmembrane</keyword>
<feature type="transmembrane region" description="Helical" evidence="1">
    <location>
        <begin position="131"/>
        <end position="149"/>
    </location>
</feature>
<dbReference type="PANTHER" id="PTHR42867">
    <property type="entry name" value="MEMBRANE PROTEIN-RELATED"/>
    <property type="match status" value="1"/>
</dbReference>
<keyword evidence="1" id="KW-1133">Transmembrane helix</keyword>
<comment type="caution">
    <text evidence="2">The sequence shown here is derived from an EMBL/GenBank/DDBJ whole genome shotgun (WGS) entry which is preliminary data.</text>
</comment>
<dbReference type="Pfam" id="PF07136">
    <property type="entry name" value="DUF1385"/>
    <property type="match status" value="1"/>
</dbReference>
<dbReference type="RefSeq" id="WP_131918629.1">
    <property type="nucleotide sequence ID" value="NZ_JAOQNU010000006.1"/>
</dbReference>
<feature type="transmembrane region" description="Helical" evidence="1">
    <location>
        <begin position="93"/>
        <end position="111"/>
    </location>
</feature>
<dbReference type="AlphaFoldDB" id="A0A4V2SX82"/>
<name>A0A4V2SX82_9FIRM</name>
<dbReference type="PANTHER" id="PTHR42867:SF1">
    <property type="entry name" value="MEMBRANE PROTEIN-RELATED"/>
    <property type="match status" value="1"/>
</dbReference>
<organism evidence="2 3">
    <name type="scientific">Heliophilum fasciatum</name>
    <dbReference type="NCBI Taxonomy" id="35700"/>
    <lineage>
        <taxon>Bacteria</taxon>
        <taxon>Bacillati</taxon>
        <taxon>Bacillota</taxon>
        <taxon>Clostridia</taxon>
        <taxon>Eubacteriales</taxon>
        <taxon>Heliobacteriaceae</taxon>
        <taxon>Heliophilum</taxon>
    </lineage>
</organism>
<evidence type="ECO:0000256" key="1">
    <source>
        <dbReference type="SAM" id="Phobius"/>
    </source>
</evidence>
<sequence length="285" mass="31455">MGNFTYGGQAVIEGVMMRGPDEMAIAVRRPDASIVVQRQPIASWLNASWLMKTPILRGTGALIDALVLGIKALSFSASQQGEDEEEQLSSTEIAVTIAIAMLAGAFLFIVVPTSAAHLVRAWVPNLFLQNLLEGIVRIGVFFAYILLMARMPEIQRVFQYHGAEHKVIHAHEAGVELTVDNAQRYTTEHPRCGTSFLLFVMVLKILVFSLLPDAALAMKVLFRLALVPLVAGISYELIKLSGKYPAMGLVRLFILPGLWLQRLTTREPDDQQVEVAIHALQAVRR</sequence>
<dbReference type="Proteomes" id="UP000294813">
    <property type="component" value="Unassembled WGS sequence"/>
</dbReference>
<protein>
    <submittedName>
        <fullName evidence="2">Uncharacterized protein YqhQ</fullName>
    </submittedName>
</protein>
<gene>
    <name evidence="2" type="ORF">EDD73_106100</name>
</gene>
<dbReference type="OrthoDB" id="9784805at2"/>
<dbReference type="EMBL" id="SLXT01000006">
    <property type="protein sequence ID" value="TCP65216.1"/>
    <property type="molecule type" value="Genomic_DNA"/>
</dbReference>
<keyword evidence="3" id="KW-1185">Reference proteome</keyword>
<dbReference type="InterPro" id="IPR010787">
    <property type="entry name" value="DUF1385"/>
</dbReference>